<reference evidence="9" key="1">
    <citation type="submission" date="2023-05" db="EMBL/GenBank/DDBJ databases">
        <title>High-quality long-read genome of Scophthalmus maximus.</title>
        <authorList>
            <person name="Lien S."/>
            <person name="Martinez P."/>
        </authorList>
    </citation>
    <scope>NUCLEOTIDE SEQUENCE [LARGE SCALE GENOMIC DNA]</scope>
</reference>
<dbReference type="Pfam" id="PF00632">
    <property type="entry name" value="HECT"/>
    <property type="match status" value="1"/>
</dbReference>
<evidence type="ECO:0000256" key="6">
    <source>
        <dbReference type="PROSITE-ProRule" id="PRU00104"/>
    </source>
</evidence>
<dbReference type="Gene3D" id="3.30.2410.10">
    <property type="entry name" value="Hect, E3 ligase catalytic domain"/>
    <property type="match status" value="1"/>
</dbReference>
<keyword evidence="2" id="KW-0963">Cytoplasm</keyword>
<evidence type="ECO:0000259" key="8">
    <source>
        <dbReference type="PROSITE" id="PS50237"/>
    </source>
</evidence>
<dbReference type="SUPFAM" id="SSF56204">
    <property type="entry name" value="Hect, E3 ligase catalytic domain"/>
    <property type="match status" value="1"/>
</dbReference>
<dbReference type="AlphaFoldDB" id="A0A8D3CEW3"/>
<feature type="domain" description="HECT" evidence="8">
    <location>
        <begin position="649"/>
        <end position="976"/>
    </location>
</feature>
<feature type="repeat" description="RCC1" evidence="7">
    <location>
        <begin position="261"/>
        <end position="312"/>
    </location>
</feature>
<dbReference type="PROSITE" id="PS50012">
    <property type="entry name" value="RCC1_3"/>
    <property type="match status" value="6"/>
</dbReference>
<dbReference type="SMART" id="SM00119">
    <property type="entry name" value="HECTc"/>
    <property type="match status" value="1"/>
</dbReference>
<dbReference type="Ensembl" id="ENSSMAT00000043662.1">
    <property type="protein sequence ID" value="ENSSMAP00000045821.1"/>
    <property type="gene ID" value="ENSSMAG00000012500.2"/>
</dbReference>
<dbReference type="InterPro" id="IPR000408">
    <property type="entry name" value="Reg_chr_condens"/>
</dbReference>
<protein>
    <submittedName>
        <fullName evidence="9">HECT and RLD domain containing E3 ubiquitin protein ligase 4</fullName>
    </submittedName>
</protein>
<name>A0A8D3CEW3_SCOMX</name>
<dbReference type="PROSITE" id="PS50237">
    <property type="entry name" value="HECT"/>
    <property type="match status" value="1"/>
</dbReference>
<dbReference type="FunFam" id="3.30.2160.10:FF:000004">
    <property type="entry name" value="probable E3 ubiquitin-protein ligase HERC4 isoform X1"/>
    <property type="match status" value="1"/>
</dbReference>
<organism evidence="9 10">
    <name type="scientific">Scophthalmus maximus</name>
    <name type="common">Turbot</name>
    <name type="synonym">Psetta maxima</name>
    <dbReference type="NCBI Taxonomy" id="52904"/>
    <lineage>
        <taxon>Eukaryota</taxon>
        <taxon>Metazoa</taxon>
        <taxon>Chordata</taxon>
        <taxon>Craniata</taxon>
        <taxon>Vertebrata</taxon>
        <taxon>Euteleostomi</taxon>
        <taxon>Actinopterygii</taxon>
        <taxon>Neopterygii</taxon>
        <taxon>Teleostei</taxon>
        <taxon>Neoteleostei</taxon>
        <taxon>Acanthomorphata</taxon>
        <taxon>Carangaria</taxon>
        <taxon>Pleuronectiformes</taxon>
        <taxon>Pleuronectoidei</taxon>
        <taxon>Scophthalmidae</taxon>
        <taxon>Scophthalmus</taxon>
    </lineage>
</organism>
<sequence length="976" mass="109771">MLCWGNASYGQLGLGGIDEEIVVEPRTCDFFHGKRVCDVGCGRRHTAVLLEDGTVYTCGCNDLGQLGHEKSRKKPEQVVALDAQIITAVSCGEAHTLALNDKGQIFSWGLGSDGQLGLNNFEECVRVPRNIKSLSDVQITQVACGYWHSHALSRGGQVFSWGQSRYGQLGLGIKGQSVSTPQVVQSLQGIPFAQIAAGGAHSFALTLSGAVFGWGRNKFGQLGLNDTNDRCFPALLKSLRSQRVIYISCGEDHTAALTKLRGVFTFGAGGYGQLGHNSTNHEINPRKVFELMGNVVTQIACGRQHTLAFTPSSGKMDSFGLGGNGQLGTRSTCNRKSPAPVKGLGVASNAPAYTGETQYMKLHCTAMYPCIYFLLLFHYLTDSEQDCCVKRIYAGGDQSFAHYCTANVSFQYLEKNLIPRLNNSPPDIEALRLYLTLPECPLFSDRNNYVTIAIPFAKSLLSLKEAPLKVLGNWWSSFEPPVFQRLVEVYKEVVVYLLQMHKVGIPSVEQRIFTCFLDTSLRLLEILHMVSERAGHIIQYDKFYIHELDDLIDIRNDYVTWIQRQMYPMGHDGVVTLCRYPFVFDAQAKTTLLQTDAVIQMQMAVDQAQMQNFSSMFLPAVESVNPCLILIVRRENIVGDTMEVLRKSKNVDYKKPLKVIFVGEEAVDAGGVRKEFFLLIMKELLDPKYGMFRYYEESRLIWFSNKTFEDIDLFNLIGLICGLAIYNLTIVELNFPVALYKKLLKRRPTLDDLKELMPDVGRSLQHLLDYTEDDLEETFCLNFTITEENYGATEVLELVPNGEDINVNESNRQDFVHAYVDYVFNTSVAPLFECFYAGFHKVCGGKVLELFQPNELQAMVIGNTNYDWTELEKSTEYKGEYWADHPTIRLFWEVFHSLPIEKKKQFLLFLTGSDRIPILGMKNLKLVIQPTGGGEHYLPVAHTCFNLLDLPKYTSLETLREKLLQAIDHNQGFNLA</sequence>
<feature type="repeat" description="RCC1" evidence="7">
    <location>
        <begin position="53"/>
        <end position="102"/>
    </location>
</feature>
<dbReference type="InterPro" id="IPR000569">
    <property type="entry name" value="HECT_dom"/>
</dbReference>
<proteinExistence type="predicted"/>
<keyword evidence="4" id="KW-0677">Repeat</keyword>
<dbReference type="PANTHER" id="PTHR45622:SF5">
    <property type="entry name" value="E3 UBIQUITIN-PROTEIN LIGASE HERC4-RELATED"/>
    <property type="match status" value="1"/>
</dbReference>
<accession>A0A8D3CEW3</accession>
<dbReference type="PANTHER" id="PTHR45622">
    <property type="entry name" value="UBIQUITIN-PROTEIN LIGASE E3A-RELATED"/>
    <property type="match status" value="1"/>
</dbReference>
<comment type="subcellular location">
    <subcellularLocation>
        <location evidence="1">Cytoplasm</location>
    </subcellularLocation>
</comment>
<reference evidence="9" key="2">
    <citation type="submission" date="2025-08" db="UniProtKB">
        <authorList>
            <consortium name="Ensembl"/>
        </authorList>
    </citation>
    <scope>IDENTIFICATION</scope>
</reference>
<feature type="active site" description="Glycyl thioester intermediate" evidence="6">
    <location>
        <position position="944"/>
    </location>
</feature>
<feature type="repeat" description="RCC1" evidence="7">
    <location>
        <begin position="209"/>
        <end position="260"/>
    </location>
</feature>
<dbReference type="Gene3D" id="2.130.10.30">
    <property type="entry name" value="Regulator of chromosome condensation 1/beta-lactamase-inhibitor protein II"/>
    <property type="match status" value="2"/>
</dbReference>
<dbReference type="CDD" id="cd00078">
    <property type="entry name" value="HECTc"/>
    <property type="match status" value="1"/>
</dbReference>
<dbReference type="InterPro" id="IPR035983">
    <property type="entry name" value="Hect_E3_ubiquitin_ligase"/>
</dbReference>
<dbReference type="InterPro" id="IPR058923">
    <property type="entry name" value="RCC1-like_dom"/>
</dbReference>
<dbReference type="Gene3D" id="3.90.1750.10">
    <property type="entry name" value="Hect, E3 ligase catalytic domains"/>
    <property type="match status" value="1"/>
</dbReference>
<dbReference type="Pfam" id="PF25390">
    <property type="entry name" value="WD40_RLD"/>
    <property type="match status" value="1"/>
</dbReference>
<evidence type="ECO:0000256" key="3">
    <source>
        <dbReference type="ARBA" id="ARBA00022679"/>
    </source>
</evidence>
<evidence type="ECO:0000256" key="4">
    <source>
        <dbReference type="ARBA" id="ARBA00022737"/>
    </source>
</evidence>
<evidence type="ECO:0000313" key="9">
    <source>
        <dbReference type="Ensembl" id="ENSSMAP00000045821.1"/>
    </source>
</evidence>
<evidence type="ECO:0000313" key="10">
    <source>
        <dbReference type="Proteomes" id="UP000694558"/>
    </source>
</evidence>
<evidence type="ECO:0000256" key="5">
    <source>
        <dbReference type="ARBA" id="ARBA00022786"/>
    </source>
</evidence>
<dbReference type="Proteomes" id="UP000694558">
    <property type="component" value="Chromosome 15"/>
</dbReference>
<feature type="repeat" description="RCC1" evidence="7">
    <location>
        <begin position="1"/>
        <end position="52"/>
    </location>
</feature>
<evidence type="ECO:0000256" key="1">
    <source>
        <dbReference type="ARBA" id="ARBA00004496"/>
    </source>
</evidence>
<dbReference type="PRINTS" id="PR00633">
    <property type="entry name" value="RCCNDNSATION"/>
</dbReference>
<dbReference type="Gene3D" id="3.30.2160.10">
    <property type="entry name" value="Hect, E3 ligase catalytic domain"/>
    <property type="match status" value="1"/>
</dbReference>
<dbReference type="PROSITE" id="PS00626">
    <property type="entry name" value="RCC1_2"/>
    <property type="match status" value="2"/>
</dbReference>
<dbReference type="GO" id="GO:0005737">
    <property type="term" value="C:cytoplasm"/>
    <property type="evidence" value="ECO:0007669"/>
    <property type="project" value="UniProtKB-SubCell"/>
</dbReference>
<dbReference type="GO" id="GO:0004842">
    <property type="term" value="F:ubiquitin-protein transferase activity"/>
    <property type="evidence" value="ECO:0007669"/>
    <property type="project" value="InterPro"/>
</dbReference>
<feature type="repeat" description="RCC1" evidence="7">
    <location>
        <begin position="156"/>
        <end position="208"/>
    </location>
</feature>
<dbReference type="InterPro" id="IPR051709">
    <property type="entry name" value="Ub-ligase/GTPase-reg"/>
</dbReference>
<dbReference type="FunFam" id="3.30.2410.10:FF:000003">
    <property type="entry name" value="probable E3 ubiquitin-protein ligase HERC4 isoform X1"/>
    <property type="match status" value="1"/>
</dbReference>
<dbReference type="InterPro" id="IPR009091">
    <property type="entry name" value="RCC1/BLIP-II"/>
</dbReference>
<gene>
    <name evidence="9" type="primary">herc4</name>
</gene>
<dbReference type="SUPFAM" id="SSF50985">
    <property type="entry name" value="RCC1/BLIP-II"/>
    <property type="match status" value="1"/>
</dbReference>
<keyword evidence="5 6" id="KW-0833">Ubl conjugation pathway</keyword>
<dbReference type="GeneTree" id="ENSGT00940000158924"/>
<feature type="repeat" description="RCC1" evidence="7">
    <location>
        <begin position="103"/>
        <end position="155"/>
    </location>
</feature>
<evidence type="ECO:0000256" key="7">
    <source>
        <dbReference type="PROSITE-ProRule" id="PRU00235"/>
    </source>
</evidence>
<evidence type="ECO:0000256" key="2">
    <source>
        <dbReference type="ARBA" id="ARBA00022490"/>
    </source>
</evidence>
<keyword evidence="3" id="KW-0808">Transferase</keyword>